<feature type="domain" description="Fibronectin type-III" evidence="3">
    <location>
        <begin position="621"/>
        <end position="721"/>
    </location>
</feature>
<feature type="chain" id="PRO_5031244958" description="Fibronectin type-III domain-containing protein" evidence="2">
    <location>
        <begin position="27"/>
        <end position="752"/>
    </location>
</feature>
<keyword evidence="2" id="KW-0732">Signal</keyword>
<feature type="domain" description="Fibronectin type-III" evidence="3">
    <location>
        <begin position="34"/>
        <end position="127"/>
    </location>
</feature>
<dbReference type="AlphaFoldDB" id="A0A7R9G5V9"/>
<dbReference type="InterPro" id="IPR050991">
    <property type="entry name" value="ECM_Regulatory_Proteins"/>
</dbReference>
<gene>
    <name evidence="4" type="ORF">TSIB3V08_LOCUS10898</name>
</gene>
<proteinExistence type="predicted"/>
<evidence type="ECO:0000313" key="4">
    <source>
        <dbReference type="EMBL" id="CAD7266884.1"/>
    </source>
</evidence>
<dbReference type="PANTHER" id="PTHR46708:SF2">
    <property type="entry name" value="FIBRONECTIN TYPE-III DOMAIN-CONTAINING PROTEIN"/>
    <property type="match status" value="1"/>
</dbReference>
<evidence type="ECO:0000256" key="1">
    <source>
        <dbReference type="ARBA" id="ARBA00022737"/>
    </source>
</evidence>
<reference evidence="4" key="1">
    <citation type="submission" date="2020-11" db="EMBL/GenBank/DDBJ databases">
        <authorList>
            <person name="Tran Van P."/>
        </authorList>
    </citation>
    <scope>NUCLEOTIDE SEQUENCE</scope>
</reference>
<dbReference type="EMBL" id="OC007867">
    <property type="protein sequence ID" value="CAD7266884.1"/>
    <property type="molecule type" value="Genomic_DNA"/>
</dbReference>
<name>A0A7R9G5V9_TIMSH</name>
<sequence>MKAHKIRYGKYLHLFLSVIWLSFVSTQDCKVNGPVQDLFVDRIGQRSFQVSWRAPEGVVECVLEYSICVHVTGMEEEFCETQNPYRTSWSSTKGVLPCTNYTVIVAAIDSNSNRSDNASVTLQTNGPGPVANLSLTAVDSVSATVAWDAPEENPSCTSLYNLCISENGTDEETCIKQDGSKLNWENISPLQPCTEYRIEVTPIDFNGELTEGSSIMLLTVNVLPNTTEYNVTNLLACTNYDIIVKSLGSSIQESRNTTVTSYTDVQDFPGPVKNLAAVVTYDPIFGVATLGAEWVAPEDLTCIQHFRACNTKLESGEETCVQVDSSVTQLSIGTSIDYCSNYNLVITSLDGNGKSYGEAAVQVATYNLASVSNLSVSSISSNTAQVTWERPADLEACVDNYVVCLKNDVTQEVVCDSQTGSYTQWYSAPDNVPYMYLVSKSAHSALVSWQASENSLCLHQYILCWKIRDDSNGDYDCDVTPSTLDEYNVTGLDACTDYAVLVRSVGYNNLTSRDYSIHLKTEFEEPSLMSDIAITSSTAHSMRIQWETITNSSSCVSLYIVCFGDIGSDEQICTSQPTYSWMWSSGDVLAACSTYNVSLRAQYQDQQFYLGNIVHMLGPEEVQNLTLESRTISSLQISWGIPQDNLECVEQQIISWCYNDPYDEYWQTCSPTSNTSVNVNTDISIYNITDLLECSQYSITVVNETEETCTLVKETFTTLEDLAENSQYTVTVSTIGSDGSESPSVHILLNLT</sequence>
<feature type="signal peptide" evidence="2">
    <location>
        <begin position="1"/>
        <end position="26"/>
    </location>
</feature>
<dbReference type="InterPro" id="IPR013783">
    <property type="entry name" value="Ig-like_fold"/>
</dbReference>
<dbReference type="PANTHER" id="PTHR46708">
    <property type="entry name" value="TENASCIN"/>
    <property type="match status" value="1"/>
</dbReference>
<organism evidence="4">
    <name type="scientific">Timema shepardi</name>
    <name type="common">Walking stick</name>
    <dbReference type="NCBI Taxonomy" id="629360"/>
    <lineage>
        <taxon>Eukaryota</taxon>
        <taxon>Metazoa</taxon>
        <taxon>Ecdysozoa</taxon>
        <taxon>Arthropoda</taxon>
        <taxon>Hexapoda</taxon>
        <taxon>Insecta</taxon>
        <taxon>Pterygota</taxon>
        <taxon>Neoptera</taxon>
        <taxon>Polyneoptera</taxon>
        <taxon>Phasmatodea</taxon>
        <taxon>Timematodea</taxon>
        <taxon>Timematoidea</taxon>
        <taxon>Timematidae</taxon>
        <taxon>Timema</taxon>
    </lineage>
</organism>
<dbReference type="SMART" id="SM00060">
    <property type="entry name" value="FN3"/>
    <property type="match status" value="5"/>
</dbReference>
<dbReference type="PROSITE" id="PS50853">
    <property type="entry name" value="FN3"/>
    <property type="match status" value="4"/>
</dbReference>
<dbReference type="InterPro" id="IPR003961">
    <property type="entry name" value="FN3_dom"/>
</dbReference>
<feature type="domain" description="Fibronectin type-III" evidence="3">
    <location>
        <begin position="428"/>
        <end position="526"/>
    </location>
</feature>
<dbReference type="InterPro" id="IPR036116">
    <property type="entry name" value="FN3_sf"/>
</dbReference>
<feature type="domain" description="Fibronectin type-III" evidence="3">
    <location>
        <begin position="129"/>
        <end position="225"/>
    </location>
</feature>
<protein>
    <recommendedName>
        <fullName evidence="3">Fibronectin type-III domain-containing protein</fullName>
    </recommendedName>
</protein>
<dbReference type="SUPFAM" id="SSF49265">
    <property type="entry name" value="Fibronectin type III"/>
    <property type="match status" value="4"/>
</dbReference>
<accession>A0A7R9G5V9</accession>
<dbReference type="CDD" id="cd00063">
    <property type="entry name" value="FN3"/>
    <property type="match status" value="4"/>
</dbReference>
<evidence type="ECO:0000256" key="2">
    <source>
        <dbReference type="SAM" id="SignalP"/>
    </source>
</evidence>
<dbReference type="Gene3D" id="2.60.40.10">
    <property type="entry name" value="Immunoglobulins"/>
    <property type="match status" value="5"/>
</dbReference>
<keyword evidence="1" id="KW-0677">Repeat</keyword>
<evidence type="ECO:0000259" key="3">
    <source>
        <dbReference type="PROSITE" id="PS50853"/>
    </source>
</evidence>